<dbReference type="Pfam" id="PF11353">
    <property type="entry name" value="DUF3153"/>
    <property type="match status" value="1"/>
</dbReference>
<proteinExistence type="predicted"/>
<name>A0ABT6F1C4_9SYNE</name>
<protein>
    <submittedName>
        <fullName evidence="2">DUF3153 domain-containing protein</fullName>
    </submittedName>
</protein>
<gene>
    <name evidence="2" type="ORF">L3556_11925</name>
</gene>
<reference evidence="2" key="2">
    <citation type="submission" date="2022-01" db="EMBL/GenBank/DDBJ databases">
        <authorList>
            <person name="Zivanovic Y."/>
            <person name="Moreira D."/>
            <person name="Lopez-Garcia P."/>
        </authorList>
    </citation>
    <scope>NUCLEOTIDE SEQUENCE</scope>
    <source>
        <strain evidence="2">G9</strain>
    </source>
</reference>
<keyword evidence="3" id="KW-1185">Reference proteome</keyword>
<dbReference type="InterPro" id="IPR021499">
    <property type="entry name" value="DUF3153"/>
</dbReference>
<reference evidence="2" key="1">
    <citation type="journal article" date="2022" name="Genome Biol. Evol.">
        <title>A New Gene Family Diagnostic for Intracellular Biomineralization of Amorphous Ca Carbonates by Cyanobacteria.</title>
        <authorList>
            <person name="Benzerara K."/>
            <person name="Duprat E."/>
            <person name="Bitard-Feildel T."/>
            <person name="Caumes G."/>
            <person name="Cassier-Chauvat C."/>
            <person name="Chauvat F."/>
            <person name="Dezi M."/>
            <person name="Diop S.I."/>
            <person name="Gaschignard G."/>
            <person name="Gorgen S."/>
            <person name="Gugger M."/>
            <person name="Lopez-Garcia P."/>
            <person name="Millet M."/>
            <person name="Skouri-Panet F."/>
            <person name="Moreira D."/>
            <person name="Callebaut I."/>
        </authorList>
    </citation>
    <scope>NUCLEOTIDE SEQUENCE</scope>
    <source>
        <strain evidence="2">G9</strain>
    </source>
</reference>
<feature type="transmembrane region" description="Helical" evidence="1">
    <location>
        <begin position="228"/>
        <end position="249"/>
    </location>
</feature>
<dbReference type="EMBL" id="JAKKUT010000002">
    <property type="protein sequence ID" value="MDG2991634.1"/>
    <property type="molecule type" value="Genomic_DNA"/>
</dbReference>
<keyword evidence="1" id="KW-0812">Transmembrane</keyword>
<keyword evidence="1" id="KW-1133">Transmembrane helix</keyword>
<dbReference type="Proteomes" id="UP001154265">
    <property type="component" value="Unassembled WGS sequence"/>
</dbReference>
<evidence type="ECO:0000313" key="2">
    <source>
        <dbReference type="EMBL" id="MDG2991634.1"/>
    </source>
</evidence>
<evidence type="ECO:0000313" key="3">
    <source>
        <dbReference type="Proteomes" id="UP001154265"/>
    </source>
</evidence>
<accession>A0ABT6F1C4</accession>
<comment type="caution">
    <text evidence="2">The sequence shown here is derived from an EMBL/GenBank/DDBJ whole genome shotgun (WGS) entry which is preliminary data.</text>
</comment>
<sequence>MALSRRYFLQNFLELYHSQLQRLKGGFLCALLALCLGLTGCIQSDIDIHYRGQSGGDVSQHLQLARPNPALLNQLERQVKQLGGKVENHRPTELDLSLPFDTSQDLAQKLNRLFQPLGTLPAAPLNLDSTHLTIQDQNLLLFLRQHFTYDIDLRPLGVQSGQGEVLVNPETLVQFRLSLETPWGGRFIQKAALVTNDTVVNPGASKTATHRLLWTLQPGYNNHLEAAFIYPSPVGWGALAIGLLVWGGWRLKARNP</sequence>
<evidence type="ECO:0000256" key="1">
    <source>
        <dbReference type="SAM" id="Phobius"/>
    </source>
</evidence>
<dbReference type="RefSeq" id="WP_277867496.1">
    <property type="nucleotide sequence ID" value="NZ_JAKKUT010000002.1"/>
</dbReference>
<keyword evidence="1" id="KW-0472">Membrane</keyword>
<organism evidence="2 3">
    <name type="scientific">Candidatus Synechococcus calcipolaris G9</name>
    <dbReference type="NCBI Taxonomy" id="1497997"/>
    <lineage>
        <taxon>Bacteria</taxon>
        <taxon>Bacillati</taxon>
        <taxon>Cyanobacteriota</taxon>
        <taxon>Cyanophyceae</taxon>
        <taxon>Synechococcales</taxon>
        <taxon>Synechococcaceae</taxon>
        <taxon>Synechococcus</taxon>
    </lineage>
</organism>